<evidence type="ECO:0000313" key="2">
    <source>
        <dbReference type="EMBL" id="MDC3981022.1"/>
    </source>
</evidence>
<evidence type="ECO:0000256" key="1">
    <source>
        <dbReference type="SAM" id="SignalP"/>
    </source>
</evidence>
<keyword evidence="1" id="KW-0732">Signal</keyword>
<accession>A0A9X4ASB5</accession>
<evidence type="ECO:0008006" key="4">
    <source>
        <dbReference type="Google" id="ProtNLM"/>
    </source>
</evidence>
<feature type="signal peptide" evidence="1">
    <location>
        <begin position="1"/>
        <end position="24"/>
    </location>
</feature>
<gene>
    <name evidence="2" type="ORF">KEG57_10970</name>
</gene>
<comment type="caution">
    <text evidence="2">The sequence shown here is derived from an EMBL/GenBank/DDBJ whole genome shotgun (WGS) entry which is preliminary data.</text>
</comment>
<protein>
    <recommendedName>
        <fullName evidence="4">Lipoprotein</fullName>
    </recommendedName>
</protein>
<dbReference type="RefSeq" id="WP_272419682.1">
    <property type="nucleotide sequence ID" value="NZ_JAGTJJ010000003.1"/>
</dbReference>
<sequence length="184" mass="19885">MKMRTMVGVIGVAFVAAMSLPGCSDDPQETENNDQKPADDSKHCQALFDRDTACGKMPEPNQVEECIAQWVCYRNLYRAEAVAPTQTCLVERDCMTSTDSCVSTVAPTMPETASTKAFDAACLPRLAECNMEGNPFLDDYCYGFELAQDSVVDKLTACLSQPCSMISDCLSGTFEAILAPCGGK</sequence>
<dbReference type="Proteomes" id="UP001151081">
    <property type="component" value="Unassembled WGS sequence"/>
</dbReference>
<proteinExistence type="predicted"/>
<reference evidence="2 3" key="1">
    <citation type="submission" date="2021-04" db="EMBL/GenBank/DDBJ databases">
        <title>Genome analysis of Polyangium sp.</title>
        <authorList>
            <person name="Li Y."/>
            <person name="Wang J."/>
        </authorList>
    </citation>
    <scope>NUCLEOTIDE SEQUENCE [LARGE SCALE GENOMIC DNA]</scope>
    <source>
        <strain evidence="2 3">SDU14</strain>
    </source>
</reference>
<dbReference type="EMBL" id="JAGTJJ010000003">
    <property type="protein sequence ID" value="MDC3981022.1"/>
    <property type="molecule type" value="Genomic_DNA"/>
</dbReference>
<organism evidence="2 3">
    <name type="scientific">Polyangium jinanense</name>
    <dbReference type="NCBI Taxonomy" id="2829994"/>
    <lineage>
        <taxon>Bacteria</taxon>
        <taxon>Pseudomonadati</taxon>
        <taxon>Myxococcota</taxon>
        <taxon>Polyangia</taxon>
        <taxon>Polyangiales</taxon>
        <taxon>Polyangiaceae</taxon>
        <taxon>Polyangium</taxon>
    </lineage>
</organism>
<dbReference type="AlphaFoldDB" id="A0A9X4ASB5"/>
<keyword evidence="3" id="KW-1185">Reference proteome</keyword>
<evidence type="ECO:0000313" key="3">
    <source>
        <dbReference type="Proteomes" id="UP001151081"/>
    </source>
</evidence>
<name>A0A9X4ASB5_9BACT</name>
<feature type="chain" id="PRO_5041000158" description="Lipoprotein" evidence="1">
    <location>
        <begin position="25"/>
        <end position="184"/>
    </location>
</feature>